<dbReference type="KEGG" id="hhl:Halha_1725"/>
<keyword evidence="3" id="KW-1185">Reference proteome</keyword>
<protein>
    <submittedName>
        <fullName evidence="2">Uncharacterized protein</fullName>
    </submittedName>
</protein>
<gene>
    <name evidence="2" type="ordered locus">Halha_1725</name>
</gene>
<proteinExistence type="predicted"/>
<dbReference type="AlphaFoldDB" id="L0K8P9"/>
<evidence type="ECO:0000256" key="1">
    <source>
        <dbReference type="SAM" id="SignalP"/>
    </source>
</evidence>
<sequence>MKKKLGLLLAVLLMVSAFSTVSMAAEVNGTFRTFVEIVNRTNDSGWEYNHTKWVMSDSTFTSPAWNGFNFDFVSWRIRPENGDHNGEMGVEIRPGYNATTDWGWYGGEFIYVQGKNGAAATGWDEYKVNGWVGYDLTDKSRVQVRALYANRADTGASERNEWIEADFMYARDIAGGTSSTGLFLADSMDDLSSQEVRLWTNFAKYYSGTKIFAKPYAEIRYHTDDLNNWKSYKFGMYANRPIGYGLLLEADANVYQDFDETWSGNTGYREVFFKTGVSYNF</sequence>
<evidence type="ECO:0000313" key="2">
    <source>
        <dbReference type="EMBL" id="AGB41662.1"/>
    </source>
</evidence>
<reference evidence="3" key="1">
    <citation type="submission" date="2012-02" db="EMBL/GenBank/DDBJ databases">
        <title>The complete genome of Halobacteroides halobius DSM 5150.</title>
        <authorList>
            <person name="Lucas S."/>
            <person name="Copeland A."/>
            <person name="Lapidus A."/>
            <person name="Glavina del Rio T."/>
            <person name="Dalin E."/>
            <person name="Tice H."/>
            <person name="Bruce D."/>
            <person name="Goodwin L."/>
            <person name="Pitluck S."/>
            <person name="Peters L."/>
            <person name="Mikhailova N."/>
            <person name="Gu W."/>
            <person name="Kyrpides N."/>
            <person name="Mavromatis K."/>
            <person name="Ivanova N."/>
            <person name="Brettin T."/>
            <person name="Detter J.C."/>
            <person name="Han C."/>
            <person name="Larimer F."/>
            <person name="Land M."/>
            <person name="Hauser L."/>
            <person name="Markowitz V."/>
            <person name="Cheng J.-F."/>
            <person name="Hugenholtz P."/>
            <person name="Woyke T."/>
            <person name="Wu D."/>
            <person name="Tindall B."/>
            <person name="Pomrenke H."/>
            <person name="Brambilla E."/>
            <person name="Klenk H.-P."/>
            <person name="Eisen J.A."/>
        </authorList>
    </citation>
    <scope>NUCLEOTIDE SEQUENCE [LARGE SCALE GENOMIC DNA]</scope>
    <source>
        <strain evidence="3">ATCC 35273 / DSM 5150 / MD-1</strain>
    </source>
</reference>
<keyword evidence="1" id="KW-0732">Signal</keyword>
<dbReference type="EMBL" id="CP003359">
    <property type="protein sequence ID" value="AGB41662.1"/>
    <property type="molecule type" value="Genomic_DNA"/>
</dbReference>
<feature type="signal peptide" evidence="1">
    <location>
        <begin position="1"/>
        <end position="24"/>
    </location>
</feature>
<feature type="chain" id="PRO_5003944822" evidence="1">
    <location>
        <begin position="25"/>
        <end position="281"/>
    </location>
</feature>
<dbReference type="RefSeq" id="WP_015327378.1">
    <property type="nucleotide sequence ID" value="NC_019978.1"/>
</dbReference>
<dbReference type="Proteomes" id="UP000010880">
    <property type="component" value="Chromosome"/>
</dbReference>
<evidence type="ECO:0000313" key="3">
    <source>
        <dbReference type="Proteomes" id="UP000010880"/>
    </source>
</evidence>
<dbReference type="HOGENOM" id="CLU_989607_0_0_9"/>
<name>L0K8P9_HALHC</name>
<dbReference type="OrthoDB" id="10002208at2"/>
<accession>L0K8P9</accession>
<organism evidence="2 3">
    <name type="scientific">Halobacteroides halobius (strain ATCC 35273 / DSM 5150 / MD-1)</name>
    <dbReference type="NCBI Taxonomy" id="748449"/>
    <lineage>
        <taxon>Bacteria</taxon>
        <taxon>Bacillati</taxon>
        <taxon>Bacillota</taxon>
        <taxon>Clostridia</taxon>
        <taxon>Halanaerobiales</taxon>
        <taxon>Halobacteroidaceae</taxon>
        <taxon>Halobacteroides</taxon>
    </lineage>
</organism>